<dbReference type="EMBL" id="CP034338">
    <property type="protein sequence ID" value="AZL67229.1"/>
    <property type="molecule type" value="Genomic_DNA"/>
</dbReference>
<dbReference type="KEGG" id="pory:EJA05_05510"/>
<sequence length="106" mass="12092">MLFTETAVFTKRAKELLDDETYRLLQVRLLISPDAGDVIEGTGGLRKIRAPANGHGKRGGARVIYYHFTARSHITLLYIFAKNEQTELSAEQRKALKSVIENWRYP</sequence>
<dbReference type="Pfam" id="PF06296">
    <property type="entry name" value="RelE"/>
    <property type="match status" value="1"/>
</dbReference>
<proteinExistence type="predicted"/>
<dbReference type="Proteomes" id="UP000268230">
    <property type="component" value="Chromosome"/>
</dbReference>
<dbReference type="PIRSF" id="PIRSF039032">
    <property type="entry name" value="HigB-2"/>
    <property type="match status" value="1"/>
</dbReference>
<accession>A0A3Q8TYW9</accession>
<gene>
    <name evidence="1" type="ORF">EJA05_05510</name>
</gene>
<name>A0A3Q8TYW9_9PSED</name>
<evidence type="ECO:0000313" key="2">
    <source>
        <dbReference type="Proteomes" id="UP000268230"/>
    </source>
</evidence>
<reference evidence="1 2" key="1">
    <citation type="submission" date="2018-12" db="EMBL/GenBank/DDBJ databases">
        <authorList>
            <person name="Li S."/>
            <person name="Yang R."/>
            <person name="Chen G."/>
            <person name="Zou L."/>
            <person name="Zhang C."/>
            <person name="Chen Y."/>
            <person name="Liu Z."/>
            <person name="Li Y."/>
            <person name="Yan Y."/>
            <person name="Huang M."/>
            <person name="Chen T."/>
        </authorList>
    </citation>
    <scope>NUCLEOTIDE SEQUENCE [LARGE SCALE GENOMIC DNA]</scope>
    <source>
        <strain evidence="1 2">1257</strain>
    </source>
</reference>
<dbReference type="InterPro" id="IPR009387">
    <property type="entry name" value="HigB-2"/>
</dbReference>
<dbReference type="OrthoDB" id="197283at2"/>
<dbReference type="AlphaFoldDB" id="A0A3Q8TYW9"/>
<protein>
    <submittedName>
        <fullName evidence="1">Type II toxin-antitoxin system RelE/ParE family toxin</fullName>
    </submittedName>
</protein>
<evidence type="ECO:0000313" key="1">
    <source>
        <dbReference type="EMBL" id="AZL67229.1"/>
    </source>
</evidence>
<organism evidence="1 2">
    <name type="scientific">Pseudomonas entomophila</name>
    <dbReference type="NCBI Taxonomy" id="312306"/>
    <lineage>
        <taxon>Bacteria</taxon>
        <taxon>Pseudomonadati</taxon>
        <taxon>Pseudomonadota</taxon>
        <taxon>Gammaproteobacteria</taxon>
        <taxon>Pseudomonadales</taxon>
        <taxon>Pseudomonadaceae</taxon>
        <taxon>Pseudomonas</taxon>
    </lineage>
</organism>